<accession>A0A6P6NVM3</accession>
<evidence type="ECO:0000259" key="1">
    <source>
        <dbReference type="PROSITE" id="PS50200"/>
    </source>
</evidence>
<dbReference type="GO" id="GO:0005547">
    <property type="term" value="F:phosphatidylinositol-3,4,5-trisphosphate binding"/>
    <property type="evidence" value="ECO:0007669"/>
    <property type="project" value="TreeGrafter"/>
</dbReference>
<sequence length="268" mass="31298">MMTEMKLLLQVSESDLQRQLNMISDILKKHNSQTPLSRALSSNNCAVYLENKDEVTEVLVQITVDMTVVKLVSVVLEQARIQQACEEFWSCYEVLAKEAMERTLHYQVRVLPVYFSLSSFSHLLIKRNHYIVSIKRYLENIGNLCKSRPLHVCEVKNESSKSFHSRHCELSGTSFRLHKELQGSRCEREYPVKELKLYHGCRSKLHPPTPWGLTLVHDKQQWYLCCKNEDELTEWTATFYSIQYDGDIWPSWRNNLKAADGLDSSNFF</sequence>
<dbReference type="GO" id="GO:0007165">
    <property type="term" value="P:signal transduction"/>
    <property type="evidence" value="ECO:0007669"/>
    <property type="project" value="InterPro"/>
</dbReference>
<dbReference type="PANTHER" id="PTHR45899:SF3">
    <property type="entry name" value="ARF-GAP WITH RHO-GAP DOMAIN, ANK REPEAT AND PH DOMAIN-CONTAINING PROTEIN 1"/>
    <property type="match status" value="1"/>
</dbReference>
<dbReference type="Gene3D" id="2.30.29.30">
    <property type="entry name" value="Pleckstrin-homology domain (PH domain)/Phosphotyrosine-binding domain (PTB)"/>
    <property type="match status" value="1"/>
</dbReference>
<dbReference type="Pfam" id="PF00788">
    <property type="entry name" value="RA"/>
    <property type="match status" value="1"/>
</dbReference>
<evidence type="ECO:0000313" key="3">
    <source>
        <dbReference type="RefSeq" id="XP_026112683.1"/>
    </source>
</evidence>
<gene>
    <name evidence="3" type="primary">LOC113091388</name>
</gene>
<dbReference type="SUPFAM" id="SSF50729">
    <property type="entry name" value="PH domain-like"/>
    <property type="match status" value="1"/>
</dbReference>
<dbReference type="Proteomes" id="UP000515129">
    <property type="component" value="Unplaced"/>
</dbReference>
<dbReference type="AlphaFoldDB" id="A0A6P6NVM3"/>
<dbReference type="GO" id="GO:0008360">
    <property type="term" value="P:regulation of cell shape"/>
    <property type="evidence" value="ECO:0007669"/>
    <property type="project" value="TreeGrafter"/>
</dbReference>
<dbReference type="Pfam" id="PF00169">
    <property type="entry name" value="PH"/>
    <property type="match status" value="1"/>
</dbReference>
<dbReference type="InterPro" id="IPR052227">
    <property type="entry name" value="Arf-Rho-GAP_ANK-PH_domain"/>
</dbReference>
<proteinExistence type="predicted"/>
<dbReference type="InterPro" id="IPR001849">
    <property type="entry name" value="PH_domain"/>
</dbReference>
<evidence type="ECO:0000313" key="2">
    <source>
        <dbReference type="Proteomes" id="UP000515129"/>
    </source>
</evidence>
<organism evidence="2 3">
    <name type="scientific">Carassius auratus</name>
    <name type="common">Goldfish</name>
    <dbReference type="NCBI Taxonomy" id="7957"/>
    <lineage>
        <taxon>Eukaryota</taxon>
        <taxon>Metazoa</taxon>
        <taxon>Chordata</taxon>
        <taxon>Craniata</taxon>
        <taxon>Vertebrata</taxon>
        <taxon>Euteleostomi</taxon>
        <taxon>Actinopterygii</taxon>
        <taxon>Neopterygii</taxon>
        <taxon>Teleostei</taxon>
        <taxon>Ostariophysi</taxon>
        <taxon>Cypriniformes</taxon>
        <taxon>Cyprinidae</taxon>
        <taxon>Cyprininae</taxon>
        <taxon>Carassius</taxon>
    </lineage>
</organism>
<dbReference type="OrthoDB" id="29546at2759"/>
<dbReference type="InterPro" id="IPR000159">
    <property type="entry name" value="RA_dom"/>
</dbReference>
<dbReference type="InterPro" id="IPR011993">
    <property type="entry name" value="PH-like_dom_sf"/>
</dbReference>
<dbReference type="GeneID" id="113091388"/>
<dbReference type="RefSeq" id="XP_026112683.1">
    <property type="nucleotide sequence ID" value="XM_026256898.1"/>
</dbReference>
<dbReference type="GO" id="GO:0005737">
    <property type="term" value="C:cytoplasm"/>
    <property type="evidence" value="ECO:0007669"/>
    <property type="project" value="TreeGrafter"/>
</dbReference>
<dbReference type="GO" id="GO:0005096">
    <property type="term" value="F:GTPase activator activity"/>
    <property type="evidence" value="ECO:0007669"/>
    <property type="project" value="TreeGrafter"/>
</dbReference>
<feature type="domain" description="Ras-associating" evidence="1">
    <location>
        <begin position="41"/>
        <end position="130"/>
    </location>
</feature>
<dbReference type="PANTHER" id="PTHR45899">
    <property type="entry name" value="RHO GTPASE ACTIVATING PROTEIN AT 15B, ISOFORM C"/>
    <property type="match status" value="1"/>
</dbReference>
<dbReference type="SMART" id="SM00233">
    <property type="entry name" value="PH"/>
    <property type="match status" value="1"/>
</dbReference>
<dbReference type="KEGG" id="caua:113091388"/>
<keyword evidence="2" id="KW-1185">Reference proteome</keyword>
<reference evidence="3" key="1">
    <citation type="submission" date="2025-08" db="UniProtKB">
        <authorList>
            <consortium name="RefSeq"/>
        </authorList>
    </citation>
    <scope>IDENTIFICATION</scope>
    <source>
        <strain evidence="3">Wakin</strain>
        <tissue evidence="3">Muscle</tissue>
    </source>
</reference>
<dbReference type="PROSITE" id="PS50200">
    <property type="entry name" value="RA"/>
    <property type="match status" value="1"/>
</dbReference>
<name>A0A6P6NVM3_CARAU</name>
<protein>
    <submittedName>
        <fullName evidence="3">Arf-GAP with Rho-GAP domain, ANK repeat and PH domain-containing protein 1-like</fullName>
    </submittedName>
</protein>